<comment type="subcellular location">
    <subcellularLocation>
        <location evidence="1">Cytoplasm</location>
    </subcellularLocation>
    <subcellularLocation>
        <location evidence="7">Nucleus</location>
    </subcellularLocation>
</comment>
<keyword evidence="3" id="KW-0805">Transcription regulation</keyword>
<evidence type="ECO:0000256" key="3">
    <source>
        <dbReference type="ARBA" id="ARBA00023015"/>
    </source>
</evidence>
<name>A0A672I851_SALFA</name>
<dbReference type="PROSITE" id="PS00658">
    <property type="entry name" value="FORK_HEAD_2"/>
    <property type="match status" value="1"/>
</dbReference>
<feature type="compositionally biased region" description="Pro residues" evidence="8">
    <location>
        <begin position="339"/>
        <end position="351"/>
    </location>
</feature>
<protein>
    <submittedName>
        <fullName evidence="10">Forkhead box O6 b</fullName>
    </submittedName>
</protein>
<dbReference type="Pfam" id="PF16676">
    <property type="entry name" value="FOXO-TAD"/>
    <property type="match status" value="1"/>
</dbReference>
<feature type="compositionally biased region" description="Basic and acidic residues" evidence="8">
    <location>
        <begin position="10"/>
        <end position="22"/>
    </location>
</feature>
<evidence type="ECO:0000259" key="9">
    <source>
        <dbReference type="PROSITE" id="PS50039"/>
    </source>
</evidence>
<keyword evidence="6 7" id="KW-0539">Nucleus</keyword>
<dbReference type="SMART" id="SM00339">
    <property type="entry name" value="FH"/>
    <property type="match status" value="1"/>
</dbReference>
<reference evidence="10" key="2">
    <citation type="submission" date="2025-08" db="UniProtKB">
        <authorList>
            <consortium name="Ensembl"/>
        </authorList>
    </citation>
    <scope>IDENTIFICATION</scope>
</reference>
<dbReference type="GO" id="GO:0001945">
    <property type="term" value="P:lymph vessel development"/>
    <property type="evidence" value="ECO:0007669"/>
    <property type="project" value="UniProtKB-ARBA"/>
</dbReference>
<dbReference type="Gene3D" id="1.10.10.10">
    <property type="entry name" value="Winged helix-like DNA-binding domain superfamily/Winged helix DNA-binding domain"/>
    <property type="match status" value="1"/>
</dbReference>
<keyword evidence="5" id="KW-0804">Transcription</keyword>
<dbReference type="Pfam" id="PF00250">
    <property type="entry name" value="Forkhead"/>
    <property type="match status" value="1"/>
</dbReference>
<dbReference type="InterPro" id="IPR030456">
    <property type="entry name" value="TF_fork_head_CS_2"/>
</dbReference>
<keyword evidence="2" id="KW-0963">Cytoplasm</keyword>
<organism evidence="10 11">
    <name type="scientific">Salarias fasciatus</name>
    <name type="common">Jewelled blenny</name>
    <name type="synonym">Blennius fasciatus</name>
    <dbReference type="NCBI Taxonomy" id="181472"/>
    <lineage>
        <taxon>Eukaryota</taxon>
        <taxon>Metazoa</taxon>
        <taxon>Chordata</taxon>
        <taxon>Craniata</taxon>
        <taxon>Vertebrata</taxon>
        <taxon>Euteleostomi</taxon>
        <taxon>Actinopterygii</taxon>
        <taxon>Neopterygii</taxon>
        <taxon>Teleostei</taxon>
        <taxon>Neoteleostei</taxon>
        <taxon>Acanthomorphata</taxon>
        <taxon>Ovalentaria</taxon>
        <taxon>Blenniimorphae</taxon>
        <taxon>Blenniiformes</taxon>
        <taxon>Blennioidei</taxon>
        <taxon>Blenniidae</taxon>
        <taxon>Salariinae</taxon>
        <taxon>Salarias</taxon>
    </lineage>
</organism>
<dbReference type="FunFam" id="1.10.10.10:FF:000032">
    <property type="entry name" value="Forkhead box protein O4"/>
    <property type="match status" value="1"/>
</dbReference>
<dbReference type="InterPro" id="IPR001766">
    <property type="entry name" value="Fork_head_dom"/>
</dbReference>
<dbReference type="Ensembl" id="ENSSFAT00005038576.1">
    <property type="protein sequence ID" value="ENSSFAP00005037185.1"/>
    <property type="gene ID" value="ENSSFAG00005018693.1"/>
</dbReference>
<reference evidence="10" key="3">
    <citation type="submission" date="2025-09" db="UniProtKB">
        <authorList>
            <consortium name="Ensembl"/>
        </authorList>
    </citation>
    <scope>IDENTIFICATION</scope>
</reference>
<dbReference type="GO" id="GO:0000981">
    <property type="term" value="F:DNA-binding transcription factor activity, RNA polymerase II-specific"/>
    <property type="evidence" value="ECO:0007669"/>
    <property type="project" value="TreeGrafter"/>
</dbReference>
<evidence type="ECO:0000256" key="4">
    <source>
        <dbReference type="ARBA" id="ARBA00023125"/>
    </source>
</evidence>
<feature type="domain" description="Fork-head" evidence="9">
    <location>
        <begin position="97"/>
        <end position="191"/>
    </location>
</feature>
<dbReference type="GO" id="GO:0000978">
    <property type="term" value="F:RNA polymerase II cis-regulatory region sequence-specific DNA binding"/>
    <property type="evidence" value="ECO:0007669"/>
    <property type="project" value="TreeGrafter"/>
</dbReference>
<dbReference type="PROSITE" id="PS50039">
    <property type="entry name" value="FORK_HEAD_3"/>
    <property type="match status" value="1"/>
</dbReference>
<dbReference type="InterPro" id="IPR032067">
    <property type="entry name" value="FOXO-TAD"/>
</dbReference>
<dbReference type="PANTHER" id="PTHR45767">
    <property type="entry name" value="FORKHEAD BOX PROTEIN O"/>
    <property type="match status" value="1"/>
</dbReference>
<dbReference type="PRINTS" id="PR00053">
    <property type="entry name" value="FORKHEAD"/>
</dbReference>
<dbReference type="InterPro" id="IPR036390">
    <property type="entry name" value="WH_DNA-bd_sf"/>
</dbReference>
<gene>
    <name evidence="10" type="primary">foxo6b</name>
</gene>
<feature type="region of interest" description="Disordered" evidence="8">
    <location>
        <begin position="172"/>
        <end position="192"/>
    </location>
</feature>
<evidence type="ECO:0000256" key="2">
    <source>
        <dbReference type="ARBA" id="ARBA00022490"/>
    </source>
</evidence>
<keyword evidence="4 7" id="KW-0238">DNA-binding</keyword>
<dbReference type="GO" id="GO:0005634">
    <property type="term" value="C:nucleus"/>
    <property type="evidence" value="ECO:0007669"/>
    <property type="project" value="UniProtKB-SubCell"/>
</dbReference>
<evidence type="ECO:0000256" key="1">
    <source>
        <dbReference type="ARBA" id="ARBA00004496"/>
    </source>
</evidence>
<evidence type="ECO:0000313" key="11">
    <source>
        <dbReference type="Proteomes" id="UP000472267"/>
    </source>
</evidence>
<keyword evidence="11" id="KW-1185">Reference proteome</keyword>
<dbReference type="PANTHER" id="PTHR45767:SF5">
    <property type="entry name" value="FORKHEAD BOX PROTEIN O6"/>
    <property type="match status" value="1"/>
</dbReference>
<evidence type="ECO:0000256" key="7">
    <source>
        <dbReference type="PROSITE-ProRule" id="PRU00089"/>
    </source>
</evidence>
<reference evidence="10" key="1">
    <citation type="submission" date="2019-06" db="EMBL/GenBank/DDBJ databases">
        <authorList>
            <consortium name="Wellcome Sanger Institute Data Sharing"/>
        </authorList>
    </citation>
    <scope>NUCLEOTIDE SEQUENCE [LARGE SCALE GENOMIC DNA]</scope>
</reference>
<sequence>MAASGGMDAHQVDIDSEFEPHGRSRACTWRPEDFPGAGGEGEASRAPGLALASVKVERYDVPACRAERNGGAPAEITHPAGAPAPLRKAKSSRRNAWGNLSYADLITRAIESAPEKRLTLSQIYDWMVRFVPYFKDKGDSNSSAGWKNSIRHNLSLHSRFIRVQNEGTGKSSWWMLNPEGGKMGKGPRRRAASVDNGTRYLKTKGRISRKRAGAIGLGRGQDLHSQADEPEEGGLSCSASPRLYPSPTSTRSPALGTGGHCPSVELPQLSDLTGAISLDESGYTQSPQIKCNGYPYVPGPKAEGSYSGPVYGQPSMGMLRSDILQPYTLKTSNHYGPRPHLPTSPSLPPNPAGVMDVPQDPCRLASAPHPRHQPYPGAHHQGMTDSWHGYYHNNHQPGNTGYQGQQQHNSHSRMAAGLEMENVSHSLDCDVDSILLNDFMDTESMDFNFDGSLSQGVGMGMGMSLGAFACPPPAHSNQSWVPG</sequence>
<evidence type="ECO:0000256" key="8">
    <source>
        <dbReference type="SAM" id="MobiDB-lite"/>
    </source>
</evidence>
<feature type="region of interest" description="Disordered" evidence="8">
    <location>
        <begin position="211"/>
        <end position="262"/>
    </location>
</feature>
<dbReference type="CDD" id="cd20063">
    <property type="entry name" value="FH_FOXO6"/>
    <property type="match status" value="1"/>
</dbReference>
<evidence type="ECO:0000256" key="6">
    <source>
        <dbReference type="ARBA" id="ARBA00023242"/>
    </source>
</evidence>
<dbReference type="SUPFAM" id="SSF46785">
    <property type="entry name" value="Winged helix' DNA-binding domain"/>
    <property type="match status" value="1"/>
</dbReference>
<dbReference type="InterPro" id="IPR036388">
    <property type="entry name" value="WH-like_DNA-bd_sf"/>
</dbReference>
<dbReference type="InterPro" id="IPR047410">
    <property type="entry name" value="FH_FOXO6"/>
</dbReference>
<evidence type="ECO:0000313" key="10">
    <source>
        <dbReference type="Ensembl" id="ENSSFAP00005037185.1"/>
    </source>
</evidence>
<proteinExistence type="predicted"/>
<dbReference type="GO" id="GO:0005737">
    <property type="term" value="C:cytoplasm"/>
    <property type="evidence" value="ECO:0007669"/>
    <property type="project" value="UniProtKB-SubCell"/>
</dbReference>
<dbReference type="Proteomes" id="UP000472267">
    <property type="component" value="Chromosome 22"/>
</dbReference>
<feature type="DNA-binding region" description="Fork-head" evidence="7">
    <location>
        <begin position="97"/>
        <end position="191"/>
    </location>
</feature>
<accession>A0A672I851</accession>
<feature type="region of interest" description="Disordered" evidence="8">
    <location>
        <begin position="1"/>
        <end position="45"/>
    </location>
</feature>
<evidence type="ECO:0000256" key="5">
    <source>
        <dbReference type="ARBA" id="ARBA00023163"/>
    </source>
</evidence>
<dbReference type="AlphaFoldDB" id="A0A672I851"/>
<feature type="region of interest" description="Disordered" evidence="8">
    <location>
        <begin position="331"/>
        <end position="354"/>
    </location>
</feature>